<dbReference type="InterPro" id="IPR000825">
    <property type="entry name" value="SUF_FeS_clus_asmbl_SufBD_core"/>
</dbReference>
<dbReference type="GO" id="GO:0016226">
    <property type="term" value="P:iron-sulfur cluster assembly"/>
    <property type="evidence" value="ECO:0007669"/>
    <property type="project" value="InterPro"/>
</dbReference>
<dbReference type="InterPro" id="IPR011542">
    <property type="entry name" value="SUF_FeS_clus_asmbl_SufD"/>
</dbReference>
<dbReference type="EMBL" id="UOEE01000216">
    <property type="protein sequence ID" value="VAV96092.1"/>
    <property type="molecule type" value="Genomic_DNA"/>
</dbReference>
<dbReference type="SUPFAM" id="SSF101960">
    <property type="entry name" value="Stabilizer of iron transporter SufD"/>
    <property type="match status" value="1"/>
</dbReference>
<organism evidence="2">
    <name type="scientific">hydrothermal vent metagenome</name>
    <dbReference type="NCBI Taxonomy" id="652676"/>
    <lineage>
        <taxon>unclassified sequences</taxon>
        <taxon>metagenomes</taxon>
        <taxon>ecological metagenomes</taxon>
    </lineage>
</organism>
<gene>
    <name evidence="2" type="ORF">MNBD_ALPHA06-609</name>
</gene>
<reference evidence="2" key="1">
    <citation type="submission" date="2018-06" db="EMBL/GenBank/DDBJ databases">
        <authorList>
            <person name="Zhirakovskaya E."/>
        </authorList>
    </citation>
    <scope>NUCLEOTIDE SEQUENCE</scope>
</reference>
<proteinExistence type="predicted"/>
<feature type="domain" description="SUF system FeS cluster assembly SufBD core" evidence="1">
    <location>
        <begin position="125"/>
        <end position="351"/>
    </location>
</feature>
<dbReference type="InterPro" id="IPR037284">
    <property type="entry name" value="SUF_FeS_clus_asmbl_SufBD_sf"/>
</dbReference>
<evidence type="ECO:0000259" key="1">
    <source>
        <dbReference type="Pfam" id="PF01458"/>
    </source>
</evidence>
<accession>A0A3B0RXD2</accession>
<dbReference type="PANTHER" id="PTHR43575">
    <property type="entry name" value="PROTEIN ABCI7, CHLOROPLASTIC"/>
    <property type="match status" value="1"/>
</dbReference>
<dbReference type="NCBIfam" id="TIGR01981">
    <property type="entry name" value="sufD"/>
    <property type="match status" value="1"/>
</dbReference>
<protein>
    <submittedName>
        <fullName evidence="2">Iron-sulfur cluster assembly protein SufD</fullName>
    </submittedName>
</protein>
<name>A0A3B0RXD2_9ZZZZ</name>
<sequence>MNQMATSTAMTALSDAFLAQAPDAAQKADFARFAAIGLPHPRAENWRWTDLHGSFRKALANEAEASSSQTSLSLTGDFVGSCAVENQQSEPMILLANGLANAASREGFVVHGSPDEPLVLQSKNQQRLAGSNVQIRIKAGVHAVLVENNHRAAQSLSVDFRDIIIEAGASLIRVLLCPNQPQQTRINHTCIEVGKGSSYQQFTLDFGAQLSRIETHINYVGENANVLLNGAYLLDGEARADSTSQVRHALPNCTTRQLLKGVVRDTAQAVFQGKFYVSRAGQKTDAKMGHHTLLLSENARVHAKPELEIYADDVACAHGNTTGRLDEAALFYMRQRGLSEPQARALLIRAFVGEVLDAAPTFVRETLGDKMDIWLEQGE</sequence>
<evidence type="ECO:0000313" key="2">
    <source>
        <dbReference type="EMBL" id="VAV96092.1"/>
    </source>
</evidence>
<dbReference type="Pfam" id="PF01458">
    <property type="entry name" value="SUFBD_core"/>
    <property type="match status" value="1"/>
</dbReference>
<dbReference type="PANTHER" id="PTHR43575:SF1">
    <property type="entry name" value="PROTEIN ABCI7, CHLOROPLASTIC"/>
    <property type="match status" value="1"/>
</dbReference>
<dbReference type="AlphaFoldDB" id="A0A3B0RXD2"/>
<dbReference type="InterPro" id="IPR055346">
    <property type="entry name" value="Fe-S_cluster_assembly_SufBD"/>
</dbReference>